<proteinExistence type="predicted"/>
<dbReference type="SMART" id="SM00220">
    <property type="entry name" value="S_TKc"/>
    <property type="match status" value="1"/>
</dbReference>
<dbReference type="PROSITE" id="PS00108">
    <property type="entry name" value="PROTEIN_KINASE_ST"/>
    <property type="match status" value="1"/>
</dbReference>
<dbReference type="GO" id="GO:0005524">
    <property type="term" value="F:ATP binding"/>
    <property type="evidence" value="ECO:0007669"/>
    <property type="project" value="InterPro"/>
</dbReference>
<dbReference type="InterPro" id="IPR008271">
    <property type="entry name" value="Ser/Thr_kinase_AS"/>
</dbReference>
<accession>A0A165QZ32</accession>
<keyword evidence="4" id="KW-0808">Transferase</keyword>
<dbReference type="PROSITE" id="PS50011">
    <property type="entry name" value="PROTEIN_KINASE_DOM"/>
    <property type="match status" value="1"/>
</dbReference>
<evidence type="ECO:0000259" key="3">
    <source>
        <dbReference type="PROSITE" id="PS50011"/>
    </source>
</evidence>
<feature type="compositionally biased region" description="Low complexity" evidence="2">
    <location>
        <begin position="274"/>
        <end position="285"/>
    </location>
</feature>
<dbReference type="AlphaFoldDB" id="A0A165QZ32"/>
<name>A0A165QZ32_EXIGL</name>
<dbReference type="EC" id="2.7.11.1" evidence="1"/>
<dbReference type="Gene3D" id="1.10.510.10">
    <property type="entry name" value="Transferase(Phosphotransferase) domain 1"/>
    <property type="match status" value="1"/>
</dbReference>
<organism evidence="4 5">
    <name type="scientific">Exidia glandulosa HHB12029</name>
    <dbReference type="NCBI Taxonomy" id="1314781"/>
    <lineage>
        <taxon>Eukaryota</taxon>
        <taxon>Fungi</taxon>
        <taxon>Dikarya</taxon>
        <taxon>Basidiomycota</taxon>
        <taxon>Agaricomycotina</taxon>
        <taxon>Agaricomycetes</taxon>
        <taxon>Auriculariales</taxon>
        <taxon>Exidiaceae</taxon>
        <taxon>Exidia</taxon>
    </lineage>
</organism>
<reference evidence="4 5" key="1">
    <citation type="journal article" date="2016" name="Mol. Biol. Evol.">
        <title>Comparative Genomics of Early-Diverging Mushroom-Forming Fungi Provides Insights into the Origins of Lignocellulose Decay Capabilities.</title>
        <authorList>
            <person name="Nagy L.G."/>
            <person name="Riley R."/>
            <person name="Tritt A."/>
            <person name="Adam C."/>
            <person name="Daum C."/>
            <person name="Floudas D."/>
            <person name="Sun H."/>
            <person name="Yadav J.S."/>
            <person name="Pangilinan J."/>
            <person name="Larsson K.H."/>
            <person name="Matsuura K."/>
            <person name="Barry K."/>
            <person name="Labutti K."/>
            <person name="Kuo R."/>
            <person name="Ohm R.A."/>
            <person name="Bhattacharya S.S."/>
            <person name="Shirouzu T."/>
            <person name="Yoshinaga Y."/>
            <person name="Martin F.M."/>
            <person name="Grigoriev I.V."/>
            <person name="Hibbett D.S."/>
        </authorList>
    </citation>
    <scope>NUCLEOTIDE SEQUENCE [LARGE SCALE GENOMIC DNA]</scope>
    <source>
        <strain evidence="4 5">HHB12029</strain>
    </source>
</reference>
<dbReference type="InterPro" id="IPR000719">
    <property type="entry name" value="Prot_kinase_dom"/>
</dbReference>
<feature type="region of interest" description="Disordered" evidence="2">
    <location>
        <begin position="267"/>
        <end position="293"/>
    </location>
</feature>
<dbReference type="PANTHER" id="PTHR11909">
    <property type="entry name" value="CASEIN KINASE-RELATED"/>
    <property type="match status" value="1"/>
</dbReference>
<dbReference type="GO" id="GO:0004674">
    <property type="term" value="F:protein serine/threonine kinase activity"/>
    <property type="evidence" value="ECO:0007669"/>
    <property type="project" value="UniProtKB-EC"/>
</dbReference>
<evidence type="ECO:0000313" key="5">
    <source>
        <dbReference type="Proteomes" id="UP000077266"/>
    </source>
</evidence>
<keyword evidence="4" id="KW-0418">Kinase</keyword>
<dbReference type="EMBL" id="KV425882">
    <property type="protein sequence ID" value="KZW04267.1"/>
    <property type="molecule type" value="Genomic_DNA"/>
</dbReference>
<feature type="domain" description="Protein kinase" evidence="3">
    <location>
        <begin position="5"/>
        <end position="278"/>
    </location>
</feature>
<dbReference type="InParanoid" id="A0A165QZ32"/>
<dbReference type="STRING" id="1314781.A0A165QZ32"/>
<protein>
    <recommendedName>
        <fullName evidence="1">non-specific serine/threonine protein kinase</fullName>
        <ecNumber evidence="1">2.7.11.1</ecNumber>
    </recommendedName>
</protein>
<sequence length="594" mass="65825">MPVSLRMKERLGAGAVSTVYRAVETTSGRLVALKKSRVSQKAKRPALKYEATIMRLLRAHPSIPTVFAYSHPPHFEYLSMQLLAGSLSDAVEKRGPLPVPVVANVAVQMLSALEHLHGFSLVHRDVKPDNIMLRSSDENDLGVCLIDFGMVATSAADVADVDAEPYSNLTGTLPYASLQAHVTPKLSYRDDLESLAYTLFELLLGSLPWAPYCGWGGTHFGRARQVYQQKMAYDGKKLAGESIPIAFADLLDTSRRMSANERPDYEALRSTFSPHTTPQTTLPPLKSNASTEPDSDAQAVIAAPVVVGQVVVIQVSSRLSIETPSLRGNGHSFIPDPSLNDDDYRTTPRLGVVTSIRQERQGWTFNAVGIGRLPREAGHHVLAKVVGTTVSGGTDLWTNKDAVFYAFRHPLKFNIQRSQAVVPKMHWVSESFVEQLQRELTTPCNAIEQLEHLKSTDPDLRYDARIQRSSARVYVELAPVPSDADVLAGLLHEATTSGGRGWFDEYVRVVRRLEMDDGDLKWTGAPFAERARLQQEQEEAAYWSESYMEVDYEEWQPVNRNRSVTLTLGGHEGLSSEEELLKDLDTIESVVDES</sequence>
<dbReference type="SUPFAM" id="SSF56112">
    <property type="entry name" value="Protein kinase-like (PK-like)"/>
    <property type="match status" value="1"/>
</dbReference>
<dbReference type="InterPro" id="IPR050235">
    <property type="entry name" value="CK1_Ser-Thr_kinase"/>
</dbReference>
<dbReference type="OrthoDB" id="3265205at2759"/>
<dbReference type="Pfam" id="PF00069">
    <property type="entry name" value="Pkinase"/>
    <property type="match status" value="1"/>
</dbReference>
<gene>
    <name evidence="4" type="ORF">EXIGLDRAFT_758561</name>
</gene>
<dbReference type="InterPro" id="IPR011009">
    <property type="entry name" value="Kinase-like_dom_sf"/>
</dbReference>
<evidence type="ECO:0000256" key="1">
    <source>
        <dbReference type="ARBA" id="ARBA00012513"/>
    </source>
</evidence>
<evidence type="ECO:0000313" key="4">
    <source>
        <dbReference type="EMBL" id="KZW04267.1"/>
    </source>
</evidence>
<dbReference type="Proteomes" id="UP000077266">
    <property type="component" value="Unassembled WGS sequence"/>
</dbReference>
<keyword evidence="5" id="KW-1185">Reference proteome</keyword>
<evidence type="ECO:0000256" key="2">
    <source>
        <dbReference type="SAM" id="MobiDB-lite"/>
    </source>
</evidence>